<gene>
    <name evidence="1" type="ORF">OPV22_008466</name>
</gene>
<protein>
    <submittedName>
        <fullName evidence="1">Uncharacterized protein</fullName>
    </submittedName>
</protein>
<sequence>MQTIRWLGLHRCASPLICSIELDDQSLELFLANSDAITEDCFFSLGMLRWCVGAADMSEDNWEALDS</sequence>
<reference evidence="1 2" key="1">
    <citation type="submission" date="2022-12" db="EMBL/GenBank/DDBJ databases">
        <title>Chromosome-scale assembly of the Ensete ventricosum genome.</title>
        <authorList>
            <person name="Dussert Y."/>
            <person name="Stocks J."/>
            <person name="Wendawek A."/>
            <person name="Woldeyes F."/>
            <person name="Nichols R.A."/>
            <person name="Borrell J.S."/>
        </authorList>
    </citation>
    <scope>NUCLEOTIDE SEQUENCE [LARGE SCALE GENOMIC DNA]</scope>
    <source>
        <strain evidence="2">cv. Maze</strain>
        <tissue evidence="1">Seeds</tissue>
    </source>
</reference>
<keyword evidence="2" id="KW-1185">Reference proteome</keyword>
<dbReference type="EMBL" id="JAQQAF010000003">
    <property type="protein sequence ID" value="KAJ8497914.1"/>
    <property type="molecule type" value="Genomic_DNA"/>
</dbReference>
<comment type="caution">
    <text evidence="1">The sequence shown here is derived from an EMBL/GenBank/DDBJ whole genome shotgun (WGS) entry which is preliminary data.</text>
</comment>
<dbReference type="AlphaFoldDB" id="A0AAV8R8E1"/>
<evidence type="ECO:0000313" key="1">
    <source>
        <dbReference type="EMBL" id="KAJ8497914.1"/>
    </source>
</evidence>
<name>A0AAV8R8E1_ENSVE</name>
<dbReference type="Proteomes" id="UP001222027">
    <property type="component" value="Unassembled WGS sequence"/>
</dbReference>
<proteinExistence type="predicted"/>
<accession>A0AAV8R8E1</accession>
<evidence type="ECO:0000313" key="2">
    <source>
        <dbReference type="Proteomes" id="UP001222027"/>
    </source>
</evidence>
<organism evidence="1 2">
    <name type="scientific">Ensete ventricosum</name>
    <name type="common">Abyssinian banana</name>
    <name type="synonym">Musa ensete</name>
    <dbReference type="NCBI Taxonomy" id="4639"/>
    <lineage>
        <taxon>Eukaryota</taxon>
        <taxon>Viridiplantae</taxon>
        <taxon>Streptophyta</taxon>
        <taxon>Embryophyta</taxon>
        <taxon>Tracheophyta</taxon>
        <taxon>Spermatophyta</taxon>
        <taxon>Magnoliopsida</taxon>
        <taxon>Liliopsida</taxon>
        <taxon>Zingiberales</taxon>
        <taxon>Musaceae</taxon>
        <taxon>Ensete</taxon>
    </lineage>
</organism>